<dbReference type="PANTHER" id="PTHR30627:SF24">
    <property type="entry name" value="PENICILLIN-BINDING PROTEIN 4B"/>
    <property type="match status" value="1"/>
</dbReference>
<feature type="compositionally biased region" description="Acidic residues" evidence="1">
    <location>
        <begin position="56"/>
        <end position="66"/>
    </location>
</feature>
<dbReference type="AlphaFoldDB" id="A0A941EHG9"/>
<accession>A0A941EHG9</accession>
<dbReference type="InterPro" id="IPR001460">
    <property type="entry name" value="PCN-bd_Tpept"/>
</dbReference>
<dbReference type="GO" id="GO:0008658">
    <property type="term" value="F:penicillin binding"/>
    <property type="evidence" value="ECO:0007669"/>
    <property type="project" value="InterPro"/>
</dbReference>
<dbReference type="GO" id="GO:0005886">
    <property type="term" value="C:plasma membrane"/>
    <property type="evidence" value="ECO:0007669"/>
    <property type="project" value="TreeGrafter"/>
</dbReference>
<dbReference type="InterPro" id="IPR050515">
    <property type="entry name" value="Beta-lactam/transpept"/>
</dbReference>
<evidence type="ECO:0000259" key="2">
    <source>
        <dbReference type="Pfam" id="PF00905"/>
    </source>
</evidence>
<reference evidence="3" key="1">
    <citation type="submission" date="2021-04" db="EMBL/GenBank/DDBJ databases">
        <title>Genome based classification of Actinospica acidithermotolerans sp. nov., an actinobacterium isolated from an Indonesian hot spring.</title>
        <authorList>
            <person name="Kusuma A.B."/>
            <person name="Putra K.E."/>
            <person name="Nafisah S."/>
            <person name="Loh J."/>
            <person name="Nouioui I."/>
            <person name="Goodfellow M."/>
        </authorList>
    </citation>
    <scope>NUCLEOTIDE SEQUENCE</scope>
    <source>
        <strain evidence="3">MGRD01-02</strain>
    </source>
</reference>
<protein>
    <recommendedName>
        <fullName evidence="2">Penicillin-binding protein transpeptidase domain-containing protein</fullName>
    </recommendedName>
</protein>
<proteinExistence type="predicted"/>
<gene>
    <name evidence="3" type="ORF">KDK95_30915</name>
</gene>
<feature type="region of interest" description="Disordered" evidence="1">
    <location>
        <begin position="207"/>
        <end position="258"/>
    </location>
</feature>
<organism evidence="3 4">
    <name type="scientific">Actinospica acidithermotolerans</name>
    <dbReference type="NCBI Taxonomy" id="2828514"/>
    <lineage>
        <taxon>Bacteria</taxon>
        <taxon>Bacillati</taxon>
        <taxon>Actinomycetota</taxon>
        <taxon>Actinomycetes</taxon>
        <taxon>Catenulisporales</taxon>
        <taxon>Actinospicaceae</taxon>
        <taxon>Actinospica</taxon>
    </lineage>
</organism>
<feature type="domain" description="Penicillin-binding protein transpeptidase" evidence="2">
    <location>
        <begin position="519"/>
        <end position="788"/>
    </location>
</feature>
<feature type="compositionally biased region" description="Basic and acidic residues" evidence="1">
    <location>
        <begin position="242"/>
        <end position="258"/>
    </location>
</feature>
<dbReference type="SUPFAM" id="SSF56601">
    <property type="entry name" value="beta-lactamase/transpeptidase-like"/>
    <property type="match status" value="1"/>
</dbReference>
<sequence length="803" mass="82933">MADKSVGGEVPGDTGEPPDAVAEETASSTAGDASETGLGESAPEARSAAIPVYEAPEVEPDDEDGAEPLAGQEPDDPGEEGQPAVSALEADGEDADAAERRGEVADGTVDEDGPIEPAPKATEVEDTTLIPKITESRAAKTTVLPPVSTPRSGTAHRAPASALAGYGGRGASASGDHLPQQAPGAQPTRIQPAVPQGELDSIRAKSAVPGVPPQAGTPRGYRPPEFHAVDPQRFELPQPRDFTLDRRELDGDGDEGGRRLGRRALIAGGGIAVAAVAGMTAAGVIKLPGTTPKVPTVGFAPATDSGASSATQTGTAFLTAWQNGELETAANITDNPTESLAALKWYKENLGVVGLVLNPNAANSVGWMTFAITTQAGSPMGQWQYQSGFATYSKQIDGYTRWFVQWTPQILYASLKSGYQLKIKKTPASVKGVADRNGTLIDTTAHPSLASLVNVLISKATVTGATDGQQIIMVNAKGEQVATVATLTDPINNGTVASTLDMNVQSAADTAVTMNPQSSMVVIQPSTGHILAIANNTTSQYYDDALLARVAPGSTFKIITSAALLNSGMVTPSTDAPCPATLTITNNVLHNSGGESGDYTYGEDFAKSCNNAFSSFYNHSGMTANLLADTAKTYFGLNQPWDIGVGESAQYMTVQENLSGAGLAESLVGQDQIVACPLAMCSVAATVANGSFKQPIVVPKQTQITATPLPSATRAALKSMMSDVIDSSIGTAYGVAFPHNGHFHGKTGTAEVGSGAGLYNNAWFVVFDDQHDLCVGALVIKGTYGASTAAPECLHVFQKLGYA</sequence>
<dbReference type="GO" id="GO:0071555">
    <property type="term" value="P:cell wall organization"/>
    <property type="evidence" value="ECO:0007669"/>
    <property type="project" value="TreeGrafter"/>
</dbReference>
<evidence type="ECO:0000256" key="1">
    <source>
        <dbReference type="SAM" id="MobiDB-lite"/>
    </source>
</evidence>
<comment type="caution">
    <text evidence="3">The sequence shown here is derived from an EMBL/GenBank/DDBJ whole genome shotgun (WGS) entry which is preliminary data.</text>
</comment>
<keyword evidence="4" id="KW-1185">Reference proteome</keyword>
<evidence type="ECO:0000313" key="3">
    <source>
        <dbReference type="EMBL" id="MBR7830755.1"/>
    </source>
</evidence>
<feature type="region of interest" description="Disordered" evidence="1">
    <location>
        <begin position="1"/>
        <end position="192"/>
    </location>
</feature>
<feature type="compositionally biased region" description="Basic and acidic residues" evidence="1">
    <location>
        <begin position="222"/>
        <end position="233"/>
    </location>
</feature>
<name>A0A941EHG9_9ACTN</name>
<evidence type="ECO:0000313" key="4">
    <source>
        <dbReference type="Proteomes" id="UP000676325"/>
    </source>
</evidence>
<dbReference type="GO" id="GO:0071972">
    <property type="term" value="F:peptidoglycan L,D-transpeptidase activity"/>
    <property type="evidence" value="ECO:0007669"/>
    <property type="project" value="TreeGrafter"/>
</dbReference>
<dbReference type="Pfam" id="PF00905">
    <property type="entry name" value="Transpeptidase"/>
    <property type="match status" value="1"/>
</dbReference>
<dbReference type="InterPro" id="IPR012338">
    <property type="entry name" value="Beta-lactam/transpept-like"/>
</dbReference>
<dbReference type="Proteomes" id="UP000676325">
    <property type="component" value="Unassembled WGS sequence"/>
</dbReference>
<dbReference type="PANTHER" id="PTHR30627">
    <property type="entry name" value="PEPTIDOGLYCAN D,D-TRANSPEPTIDASE"/>
    <property type="match status" value="1"/>
</dbReference>
<dbReference type="RefSeq" id="WP_212521878.1">
    <property type="nucleotide sequence ID" value="NZ_JAGSOH010000153.1"/>
</dbReference>
<dbReference type="Gene3D" id="3.40.710.10">
    <property type="entry name" value="DD-peptidase/beta-lactamase superfamily"/>
    <property type="match status" value="1"/>
</dbReference>
<dbReference type="EMBL" id="JAGSOH010000153">
    <property type="protein sequence ID" value="MBR7830755.1"/>
    <property type="molecule type" value="Genomic_DNA"/>
</dbReference>